<keyword evidence="1" id="KW-0812">Transmembrane</keyword>
<keyword evidence="1" id="KW-1133">Transmembrane helix</keyword>
<keyword evidence="4" id="KW-1185">Reference proteome</keyword>
<reference evidence="3 4" key="1">
    <citation type="journal article" date="2017" name="ISME J.">
        <title>Genome of 'Ca. Desulfovibrio trichonymphae', an H2-oxidizing bacterium in a tripartite symbiotic system within a protist cell in the termite gut.</title>
        <authorList>
            <person name="Kuwahara H."/>
            <person name="Yuki M."/>
            <person name="Izawa K."/>
            <person name="Ohkuma M."/>
            <person name="Hongoh Y."/>
        </authorList>
    </citation>
    <scope>NUCLEOTIDE SEQUENCE [LARGE SCALE GENOMIC DNA]</scope>
    <source>
        <strain evidence="3 4">Rs-N31</strain>
    </source>
</reference>
<dbReference type="AlphaFoldDB" id="A0A1J1DUR8"/>
<dbReference type="EMBL" id="AP017368">
    <property type="protein sequence ID" value="BAV92469.1"/>
    <property type="molecule type" value="Genomic_DNA"/>
</dbReference>
<name>A0A1J1DUR8_9BACT</name>
<dbReference type="OrthoDB" id="5460931at2"/>
<keyword evidence="2" id="KW-0732">Signal</keyword>
<feature type="signal peptide" evidence="2">
    <location>
        <begin position="1"/>
        <end position="28"/>
    </location>
</feature>
<feature type="chain" id="PRO_5009618631" evidence="2">
    <location>
        <begin position="29"/>
        <end position="100"/>
    </location>
</feature>
<protein>
    <submittedName>
        <fullName evidence="3">Uncharacterized protein</fullName>
    </submittedName>
</protein>
<dbReference type="InterPro" id="IPR054622">
    <property type="entry name" value="DVU0150-like"/>
</dbReference>
<sequence>MKRMRRLWLWITGCALLLPVLMPSIALAAEKKADVVIVADTRQVDGILYMWAEMYNASHLFFAMVTMISIPVLGVILGFIADFFMTKIGIDLEHRELAEK</sequence>
<evidence type="ECO:0000256" key="1">
    <source>
        <dbReference type="SAM" id="Phobius"/>
    </source>
</evidence>
<feature type="transmembrane region" description="Helical" evidence="1">
    <location>
        <begin position="60"/>
        <end position="85"/>
    </location>
</feature>
<accession>A0A1J1DUR8</accession>
<dbReference type="NCBIfam" id="NF040783">
    <property type="entry name" value="DVU0150_fam"/>
    <property type="match status" value="1"/>
</dbReference>
<evidence type="ECO:0000313" key="3">
    <source>
        <dbReference type="EMBL" id="BAV92469.1"/>
    </source>
</evidence>
<evidence type="ECO:0000256" key="2">
    <source>
        <dbReference type="SAM" id="SignalP"/>
    </source>
</evidence>
<proteinExistence type="predicted"/>
<dbReference type="KEGG" id="dtr:RSDT_0957"/>
<evidence type="ECO:0000313" key="4">
    <source>
        <dbReference type="Proteomes" id="UP000242645"/>
    </source>
</evidence>
<organism evidence="3 4">
    <name type="scientific">Candidatus Desulfovibrio trichonymphae</name>
    <dbReference type="NCBI Taxonomy" id="1725232"/>
    <lineage>
        <taxon>Bacteria</taxon>
        <taxon>Pseudomonadati</taxon>
        <taxon>Thermodesulfobacteriota</taxon>
        <taxon>Desulfovibrionia</taxon>
        <taxon>Desulfovibrionales</taxon>
        <taxon>Desulfovibrionaceae</taxon>
        <taxon>Desulfovibrio</taxon>
    </lineage>
</organism>
<gene>
    <name evidence="3" type="ORF">RSDT_0957</name>
</gene>
<keyword evidence="1" id="KW-0472">Membrane</keyword>
<dbReference type="RefSeq" id="WP_096400036.1">
    <property type="nucleotide sequence ID" value="NZ_AP017368.1"/>
</dbReference>
<dbReference type="Proteomes" id="UP000242645">
    <property type="component" value="Chromosome"/>
</dbReference>